<dbReference type="PROSITE" id="PS51918">
    <property type="entry name" value="RADICAL_SAM"/>
    <property type="match status" value="1"/>
</dbReference>
<keyword evidence="7" id="KW-0411">Iron-sulfur</keyword>
<dbReference type="GO" id="GO:0003824">
    <property type="term" value="F:catalytic activity"/>
    <property type="evidence" value="ECO:0007669"/>
    <property type="project" value="InterPro"/>
</dbReference>
<dbReference type="InterPro" id="IPR058240">
    <property type="entry name" value="rSAM_sf"/>
</dbReference>
<dbReference type="SFLD" id="SFLDG01123">
    <property type="entry name" value="methyltransferase_(Class_B)"/>
    <property type="match status" value="1"/>
</dbReference>
<evidence type="ECO:0000256" key="5">
    <source>
        <dbReference type="ARBA" id="ARBA00022723"/>
    </source>
</evidence>
<evidence type="ECO:0000256" key="4">
    <source>
        <dbReference type="ARBA" id="ARBA00022691"/>
    </source>
</evidence>
<keyword evidence="6" id="KW-0408">Iron</keyword>
<dbReference type="PANTHER" id="PTHR43409">
    <property type="entry name" value="ANAEROBIC MAGNESIUM-PROTOPORPHYRIN IX MONOMETHYL ESTER CYCLASE-RELATED"/>
    <property type="match status" value="1"/>
</dbReference>
<dbReference type="CDD" id="cd02068">
    <property type="entry name" value="radical_SAM_B12_BD"/>
    <property type="match status" value="1"/>
</dbReference>
<dbReference type="Pfam" id="PF13282">
    <property type="entry name" value="DUF4070"/>
    <property type="match status" value="1"/>
</dbReference>
<dbReference type="SFLD" id="SFLDG01082">
    <property type="entry name" value="B12-binding_domain_containing"/>
    <property type="match status" value="1"/>
</dbReference>
<protein>
    <submittedName>
        <fullName evidence="10">Radical SAM superfamily protein</fullName>
    </submittedName>
</protein>
<dbReference type="Gene3D" id="3.40.50.280">
    <property type="entry name" value="Cobalamin-binding domain"/>
    <property type="match status" value="1"/>
</dbReference>
<evidence type="ECO:0000313" key="11">
    <source>
        <dbReference type="Proteomes" id="UP000317369"/>
    </source>
</evidence>
<evidence type="ECO:0000259" key="9">
    <source>
        <dbReference type="PROSITE" id="PS51918"/>
    </source>
</evidence>
<evidence type="ECO:0000256" key="2">
    <source>
        <dbReference type="ARBA" id="ARBA00022603"/>
    </source>
</evidence>
<reference evidence="10 11" key="1">
    <citation type="submission" date="2019-02" db="EMBL/GenBank/DDBJ databases">
        <title>Deep-cultivation of Planctomycetes and their phenomic and genomic characterization uncovers novel biology.</title>
        <authorList>
            <person name="Wiegand S."/>
            <person name="Jogler M."/>
            <person name="Boedeker C."/>
            <person name="Pinto D."/>
            <person name="Vollmers J."/>
            <person name="Rivas-Marin E."/>
            <person name="Kohn T."/>
            <person name="Peeters S.H."/>
            <person name="Heuer A."/>
            <person name="Rast P."/>
            <person name="Oberbeckmann S."/>
            <person name="Bunk B."/>
            <person name="Jeske O."/>
            <person name="Meyerdierks A."/>
            <person name="Storesund J.E."/>
            <person name="Kallscheuer N."/>
            <person name="Luecker S."/>
            <person name="Lage O.M."/>
            <person name="Pohl T."/>
            <person name="Merkel B.J."/>
            <person name="Hornburger P."/>
            <person name="Mueller R.-W."/>
            <person name="Bruemmer F."/>
            <person name="Labrenz M."/>
            <person name="Spormann A.M."/>
            <person name="Op den Camp H."/>
            <person name="Overmann J."/>
            <person name="Amann R."/>
            <person name="Jetten M.S.M."/>
            <person name="Mascher T."/>
            <person name="Medema M.H."/>
            <person name="Devos D.P."/>
            <person name="Kaster A.-K."/>
            <person name="Ovreas L."/>
            <person name="Rohde M."/>
            <person name="Galperin M.Y."/>
            <person name="Jogler C."/>
        </authorList>
    </citation>
    <scope>NUCLEOTIDE SEQUENCE [LARGE SCALE GENOMIC DNA]</scope>
    <source>
        <strain evidence="10 11">KS4</strain>
    </source>
</reference>
<feature type="domain" description="B12-binding" evidence="8">
    <location>
        <begin position="85"/>
        <end position="158"/>
    </location>
</feature>
<dbReference type="AlphaFoldDB" id="A0A517YQI4"/>
<evidence type="ECO:0000256" key="7">
    <source>
        <dbReference type="ARBA" id="ARBA00023014"/>
    </source>
</evidence>
<dbReference type="SUPFAM" id="SSF102114">
    <property type="entry name" value="Radical SAM enzymes"/>
    <property type="match status" value="1"/>
</dbReference>
<evidence type="ECO:0000256" key="6">
    <source>
        <dbReference type="ARBA" id="ARBA00023004"/>
    </source>
</evidence>
<accession>A0A517YQI4</accession>
<dbReference type="KEGG" id="pcor:KS4_05180"/>
<keyword evidence="4" id="KW-0949">S-adenosyl-L-methionine</keyword>
<gene>
    <name evidence="10" type="ORF">KS4_05180</name>
</gene>
<dbReference type="GO" id="GO:0031419">
    <property type="term" value="F:cobalamin binding"/>
    <property type="evidence" value="ECO:0007669"/>
    <property type="project" value="InterPro"/>
</dbReference>
<name>A0A517YQI4_9BACT</name>
<evidence type="ECO:0000259" key="8">
    <source>
        <dbReference type="PROSITE" id="PS51332"/>
    </source>
</evidence>
<dbReference type="Pfam" id="PF02310">
    <property type="entry name" value="B12-binding"/>
    <property type="match status" value="1"/>
</dbReference>
<evidence type="ECO:0000313" key="10">
    <source>
        <dbReference type="EMBL" id="QDU32486.1"/>
    </source>
</evidence>
<dbReference type="GO" id="GO:0046872">
    <property type="term" value="F:metal ion binding"/>
    <property type="evidence" value="ECO:0007669"/>
    <property type="project" value="UniProtKB-KW"/>
</dbReference>
<dbReference type="SFLD" id="SFLDS00029">
    <property type="entry name" value="Radical_SAM"/>
    <property type="match status" value="1"/>
</dbReference>
<dbReference type="PANTHER" id="PTHR43409:SF7">
    <property type="entry name" value="BLL1977 PROTEIN"/>
    <property type="match status" value="1"/>
</dbReference>
<dbReference type="InterPro" id="IPR025274">
    <property type="entry name" value="DUF4070"/>
</dbReference>
<dbReference type="SMART" id="SM00729">
    <property type="entry name" value="Elp3"/>
    <property type="match status" value="1"/>
</dbReference>
<dbReference type="GO" id="GO:0051539">
    <property type="term" value="F:4 iron, 4 sulfur cluster binding"/>
    <property type="evidence" value="ECO:0007669"/>
    <property type="project" value="UniProtKB-KW"/>
</dbReference>
<dbReference type="PROSITE" id="PS51332">
    <property type="entry name" value="B12_BINDING"/>
    <property type="match status" value="1"/>
</dbReference>
<dbReference type="InterPro" id="IPR034466">
    <property type="entry name" value="Methyltransferase_Class_B"/>
</dbReference>
<organism evidence="10 11">
    <name type="scientific">Poriferisphaera corsica</name>
    <dbReference type="NCBI Taxonomy" id="2528020"/>
    <lineage>
        <taxon>Bacteria</taxon>
        <taxon>Pseudomonadati</taxon>
        <taxon>Planctomycetota</taxon>
        <taxon>Phycisphaerae</taxon>
        <taxon>Phycisphaerales</taxon>
        <taxon>Phycisphaeraceae</taxon>
        <taxon>Poriferisphaera</taxon>
    </lineage>
</organism>
<dbReference type="GO" id="GO:0005829">
    <property type="term" value="C:cytosol"/>
    <property type="evidence" value="ECO:0007669"/>
    <property type="project" value="TreeGrafter"/>
</dbReference>
<comment type="cofactor">
    <cofactor evidence="1">
        <name>[4Fe-4S] cluster</name>
        <dbReference type="ChEBI" id="CHEBI:49883"/>
    </cofactor>
</comment>
<dbReference type="InterPro" id="IPR051198">
    <property type="entry name" value="BchE-like"/>
</dbReference>
<dbReference type="Gene3D" id="3.80.30.20">
    <property type="entry name" value="tm_1862 like domain"/>
    <property type="match status" value="1"/>
</dbReference>
<dbReference type="InterPro" id="IPR006158">
    <property type="entry name" value="Cobalamin-bd"/>
</dbReference>
<dbReference type="InterPro" id="IPR006638">
    <property type="entry name" value="Elp3/MiaA/NifB-like_rSAM"/>
</dbReference>
<feature type="domain" description="Radical SAM core" evidence="9">
    <location>
        <begin position="181"/>
        <end position="406"/>
    </location>
</feature>
<dbReference type="InterPro" id="IPR023404">
    <property type="entry name" value="rSAM_horseshoe"/>
</dbReference>
<dbReference type="EMBL" id="CP036425">
    <property type="protein sequence ID" value="QDU32486.1"/>
    <property type="molecule type" value="Genomic_DNA"/>
</dbReference>
<keyword evidence="11" id="KW-1185">Reference proteome</keyword>
<evidence type="ECO:0000256" key="1">
    <source>
        <dbReference type="ARBA" id="ARBA00001966"/>
    </source>
</evidence>
<keyword evidence="3" id="KW-0808">Transferase</keyword>
<sequence>MMKQKAQKQLRVGLIAMSGVRACDRELLALGLTLPGFVERSETIASLPSLGLITLASLSPDWCEVSYHEVDQIDDWSLDEMDSFDVIAISTFTAQVKEAYVLCERLKNHGVQYVVMGGLHATSLPDEALQFCDSVIVGEGELVWKQMLVDARDRCLKSKYRASQPFDLADAPMPAYELLDIQRYNRLTVQTSRGCPFKCEFCASSILLTDKYKQKPMEKVLAEVDKICELWKRPFIEFADDNSFVNRGYWKKLLPELAKRKVKWFTETDLSVAWDDELLDLMRMSGCAEVLIGLESPSIDGLNGLETKGNWKAKQLGRYQEGITKIQSAGIRVNGCFILGLDGHDVGIFDRVLAFADKLELYDVQVTYLTPFPGTPLYSRLRREGRLLEENAWERCTLFDITYQPKGMSCEQLRAGFHQLVKELYSEENTSLRRDRFKHKYRQASRSRLRNVSHLKV</sequence>
<dbReference type="RefSeq" id="WP_200761484.1">
    <property type="nucleotide sequence ID" value="NZ_CP036425.1"/>
</dbReference>
<proteinExistence type="predicted"/>
<keyword evidence="5" id="KW-0479">Metal-binding</keyword>
<keyword evidence="2" id="KW-0489">Methyltransferase</keyword>
<dbReference type="Proteomes" id="UP000317369">
    <property type="component" value="Chromosome"/>
</dbReference>
<evidence type="ECO:0000256" key="3">
    <source>
        <dbReference type="ARBA" id="ARBA00022679"/>
    </source>
</evidence>
<dbReference type="Pfam" id="PF04055">
    <property type="entry name" value="Radical_SAM"/>
    <property type="match status" value="1"/>
</dbReference>
<dbReference type="InterPro" id="IPR007197">
    <property type="entry name" value="rSAM"/>
</dbReference>